<protein>
    <recommendedName>
        <fullName evidence="3">Disease resistance protein</fullName>
    </recommendedName>
</protein>
<dbReference type="AlphaFoldDB" id="A0AAV5FEJ0"/>
<name>A0AAV5FEJ0_ELECO</name>
<gene>
    <name evidence="1" type="primary">gb21967</name>
    <name evidence="1" type="ORF">PR202_gb21967</name>
</gene>
<dbReference type="Proteomes" id="UP001054889">
    <property type="component" value="Unassembled WGS sequence"/>
</dbReference>
<reference evidence="1" key="1">
    <citation type="journal article" date="2018" name="DNA Res.">
        <title>Multiple hybrid de novo genome assembly of finger millet, an orphan allotetraploid crop.</title>
        <authorList>
            <person name="Hatakeyama M."/>
            <person name="Aluri S."/>
            <person name="Balachadran M.T."/>
            <person name="Sivarajan S.R."/>
            <person name="Patrignani A."/>
            <person name="Gruter S."/>
            <person name="Poveda L."/>
            <person name="Shimizu-Inatsugi R."/>
            <person name="Baeten J."/>
            <person name="Francoijs K.J."/>
            <person name="Nataraja K.N."/>
            <person name="Reddy Y.A.N."/>
            <person name="Phadnis S."/>
            <person name="Ravikumar R.L."/>
            <person name="Schlapbach R."/>
            <person name="Sreeman S.M."/>
            <person name="Shimizu K.K."/>
        </authorList>
    </citation>
    <scope>NUCLEOTIDE SEQUENCE</scope>
</reference>
<keyword evidence="2" id="KW-1185">Reference proteome</keyword>
<evidence type="ECO:0008006" key="3">
    <source>
        <dbReference type="Google" id="ProtNLM"/>
    </source>
</evidence>
<reference evidence="1" key="2">
    <citation type="submission" date="2021-12" db="EMBL/GenBank/DDBJ databases">
        <title>Resequencing data analysis of finger millet.</title>
        <authorList>
            <person name="Hatakeyama M."/>
            <person name="Aluri S."/>
            <person name="Balachadran M.T."/>
            <person name="Sivarajan S.R."/>
            <person name="Poveda L."/>
            <person name="Shimizu-Inatsugi R."/>
            <person name="Schlapbach R."/>
            <person name="Sreeman S.M."/>
            <person name="Shimizu K.K."/>
        </authorList>
    </citation>
    <scope>NUCLEOTIDE SEQUENCE</scope>
</reference>
<evidence type="ECO:0000313" key="1">
    <source>
        <dbReference type="EMBL" id="GJN33372.1"/>
    </source>
</evidence>
<dbReference type="EMBL" id="BQKI01000084">
    <property type="protein sequence ID" value="GJN33372.1"/>
    <property type="molecule type" value="Genomic_DNA"/>
</dbReference>
<proteinExistence type="predicted"/>
<sequence length="167" mass="18918">MQSASRCLRTSQQWHHGACGGLMAHQCDTGTASFCFAYGSSGSTETRWCSDGGYQGLAPIHGVPFPKLTTIHLYDLPKLQQICERRMLAPALETIRIRGCFNLRRLPSLEGRDESGMEKPTVEIEKDVWDALEWDGLAAGHHPDLFQPPVHSRYYKRRLLRTTVLRY</sequence>
<organism evidence="1 2">
    <name type="scientific">Eleusine coracana subsp. coracana</name>
    <dbReference type="NCBI Taxonomy" id="191504"/>
    <lineage>
        <taxon>Eukaryota</taxon>
        <taxon>Viridiplantae</taxon>
        <taxon>Streptophyta</taxon>
        <taxon>Embryophyta</taxon>
        <taxon>Tracheophyta</taxon>
        <taxon>Spermatophyta</taxon>
        <taxon>Magnoliopsida</taxon>
        <taxon>Liliopsida</taxon>
        <taxon>Poales</taxon>
        <taxon>Poaceae</taxon>
        <taxon>PACMAD clade</taxon>
        <taxon>Chloridoideae</taxon>
        <taxon>Cynodonteae</taxon>
        <taxon>Eleusininae</taxon>
        <taxon>Eleusine</taxon>
    </lineage>
</organism>
<evidence type="ECO:0000313" key="2">
    <source>
        <dbReference type="Proteomes" id="UP001054889"/>
    </source>
</evidence>
<comment type="caution">
    <text evidence="1">The sequence shown here is derived from an EMBL/GenBank/DDBJ whole genome shotgun (WGS) entry which is preliminary data.</text>
</comment>
<accession>A0AAV5FEJ0</accession>